<dbReference type="Pfam" id="PF20260">
    <property type="entry name" value="PUA_4"/>
    <property type="match status" value="1"/>
</dbReference>
<dbReference type="RefSeq" id="WP_067459070.1">
    <property type="nucleotide sequence ID" value="NZ_LVVY01000122.1"/>
</dbReference>
<dbReference type="EMBL" id="LVVY01000122">
    <property type="protein sequence ID" value="OAM74373.1"/>
    <property type="molecule type" value="Genomic_DNA"/>
</dbReference>
<evidence type="ECO:0000256" key="4">
    <source>
        <dbReference type="ARBA" id="ARBA00013673"/>
    </source>
</evidence>
<comment type="similarity">
    <text evidence="2 12">Belongs to the RNA methyltransferase RsmE family.</text>
</comment>
<keyword evidence="5 12" id="KW-0963">Cytoplasm</keyword>
<evidence type="ECO:0000256" key="10">
    <source>
        <dbReference type="ARBA" id="ARBA00025699"/>
    </source>
</evidence>
<keyword evidence="16" id="KW-1185">Reference proteome</keyword>
<evidence type="ECO:0000256" key="6">
    <source>
        <dbReference type="ARBA" id="ARBA00022552"/>
    </source>
</evidence>
<comment type="caution">
    <text evidence="15">The sequence shown here is derived from an EMBL/GenBank/DDBJ whole genome shotgun (WGS) entry which is preliminary data.</text>
</comment>
<evidence type="ECO:0000256" key="2">
    <source>
        <dbReference type="ARBA" id="ARBA00005528"/>
    </source>
</evidence>
<evidence type="ECO:0000256" key="8">
    <source>
        <dbReference type="ARBA" id="ARBA00022679"/>
    </source>
</evidence>
<dbReference type="PIRSF" id="PIRSF015601">
    <property type="entry name" value="MTase_slr0722"/>
    <property type="match status" value="1"/>
</dbReference>
<dbReference type="SUPFAM" id="SSF75217">
    <property type="entry name" value="alpha/beta knot"/>
    <property type="match status" value="1"/>
</dbReference>
<evidence type="ECO:0000313" key="16">
    <source>
        <dbReference type="Proteomes" id="UP000078389"/>
    </source>
</evidence>
<dbReference type="InterPro" id="IPR046887">
    <property type="entry name" value="RsmE_PUA-like"/>
</dbReference>
<dbReference type="SUPFAM" id="SSF88697">
    <property type="entry name" value="PUA domain-like"/>
    <property type="match status" value="1"/>
</dbReference>
<comment type="subcellular location">
    <subcellularLocation>
        <location evidence="1 12">Cytoplasm</location>
    </subcellularLocation>
</comment>
<proteinExistence type="inferred from homology"/>
<evidence type="ECO:0000259" key="14">
    <source>
        <dbReference type="Pfam" id="PF20260"/>
    </source>
</evidence>
<dbReference type="CDD" id="cd18084">
    <property type="entry name" value="RsmE-like"/>
    <property type="match status" value="1"/>
</dbReference>
<dbReference type="PANTHER" id="PTHR30027:SF3">
    <property type="entry name" value="16S RRNA (URACIL(1498)-N(3))-METHYLTRANSFERASE"/>
    <property type="match status" value="1"/>
</dbReference>
<evidence type="ECO:0000256" key="12">
    <source>
        <dbReference type="PIRNR" id="PIRNR015601"/>
    </source>
</evidence>
<keyword evidence="6 12" id="KW-0698">rRNA processing</keyword>
<dbReference type="STRING" id="1770058.A3840_15945"/>
<evidence type="ECO:0000256" key="1">
    <source>
        <dbReference type="ARBA" id="ARBA00004496"/>
    </source>
</evidence>
<accession>A0A178HNE0</accession>
<evidence type="ECO:0000259" key="13">
    <source>
        <dbReference type="Pfam" id="PF04452"/>
    </source>
</evidence>
<dbReference type="InterPro" id="IPR015947">
    <property type="entry name" value="PUA-like_sf"/>
</dbReference>
<dbReference type="GO" id="GO:0005737">
    <property type="term" value="C:cytoplasm"/>
    <property type="evidence" value="ECO:0007669"/>
    <property type="project" value="UniProtKB-SubCell"/>
</dbReference>
<evidence type="ECO:0000313" key="15">
    <source>
        <dbReference type="EMBL" id="OAM74373.1"/>
    </source>
</evidence>
<evidence type="ECO:0000256" key="7">
    <source>
        <dbReference type="ARBA" id="ARBA00022603"/>
    </source>
</evidence>
<dbReference type="AlphaFoldDB" id="A0A178HNE0"/>
<dbReference type="Proteomes" id="UP000078389">
    <property type="component" value="Unassembled WGS sequence"/>
</dbReference>
<protein>
    <recommendedName>
        <fullName evidence="4 12">Ribosomal RNA small subunit methyltransferase E</fullName>
        <ecNumber evidence="3 12">2.1.1.193</ecNumber>
    </recommendedName>
</protein>
<dbReference type="Gene3D" id="3.40.1280.10">
    <property type="match status" value="1"/>
</dbReference>
<dbReference type="OrthoDB" id="9815641at2"/>
<reference evidence="15 16" key="1">
    <citation type="submission" date="2016-03" db="EMBL/GenBank/DDBJ databases">
        <title>Genome sequencing of Devosia sp. S37.</title>
        <authorList>
            <person name="Mohd Nor M."/>
        </authorList>
    </citation>
    <scope>NUCLEOTIDE SEQUENCE [LARGE SCALE GENOMIC DNA]</scope>
    <source>
        <strain evidence="15 16">S37</strain>
    </source>
</reference>
<dbReference type="GO" id="GO:0070475">
    <property type="term" value="P:rRNA base methylation"/>
    <property type="evidence" value="ECO:0007669"/>
    <property type="project" value="TreeGrafter"/>
</dbReference>
<evidence type="ECO:0000256" key="5">
    <source>
        <dbReference type="ARBA" id="ARBA00022490"/>
    </source>
</evidence>
<gene>
    <name evidence="15" type="ORF">A3840_15945</name>
</gene>
<name>A0A178HNE0_9HYPH</name>
<keyword evidence="8 12" id="KW-0808">Transferase</keyword>
<dbReference type="InterPro" id="IPR029028">
    <property type="entry name" value="Alpha/beta_knot_MTases"/>
</dbReference>
<keyword evidence="7 12" id="KW-0489">Methyltransferase</keyword>
<dbReference type="GO" id="GO:0070042">
    <property type="term" value="F:rRNA (uridine-N3-)-methyltransferase activity"/>
    <property type="evidence" value="ECO:0007669"/>
    <property type="project" value="TreeGrafter"/>
</dbReference>
<dbReference type="InterPro" id="IPR029026">
    <property type="entry name" value="tRNA_m1G_MTases_N"/>
</dbReference>
<dbReference type="EC" id="2.1.1.193" evidence="3 12"/>
<dbReference type="InterPro" id="IPR046886">
    <property type="entry name" value="RsmE_MTase_dom"/>
</dbReference>
<dbReference type="NCBIfam" id="NF008696">
    <property type="entry name" value="PRK11713.3-5"/>
    <property type="match status" value="1"/>
</dbReference>
<evidence type="ECO:0000256" key="3">
    <source>
        <dbReference type="ARBA" id="ARBA00012328"/>
    </source>
</evidence>
<sequence length="249" mass="27033">MPRSHSSLQRLFVEPDLAPGAILHLDKDQSLYLAAVLRKGVGDEVVLFNGRDGAWLCRLTGDAKKAVTLEAIERIAAQTPPSGLWYGFAPLKTERLDYVVQKAVEMGAGIIQPVMTQYTQLHRLKPERLAANAVEAAEQCEVLSVPEVAPEITLDRLLDGWSENHGDRRLIFADEGEASASPLGMLEALRGEKLGLLIGPEGGFSDAEREKLRALPFVVPISLGPRILRADTAAVAALAIIQATIGDWR</sequence>
<dbReference type="PANTHER" id="PTHR30027">
    <property type="entry name" value="RIBOSOMAL RNA SMALL SUBUNIT METHYLTRANSFERASE E"/>
    <property type="match status" value="1"/>
</dbReference>
<comment type="function">
    <text evidence="10 12">Specifically methylates the N3 position of the uracil ring of uridine 1498 (m3U1498) in 16S rRNA. Acts on the fully assembled 30S ribosomal subunit.</text>
</comment>
<dbReference type="NCBIfam" id="TIGR00046">
    <property type="entry name" value="RsmE family RNA methyltransferase"/>
    <property type="match status" value="1"/>
</dbReference>
<dbReference type="Pfam" id="PF04452">
    <property type="entry name" value="Methyltrans_RNA"/>
    <property type="match status" value="1"/>
</dbReference>
<dbReference type="Gene3D" id="2.40.240.20">
    <property type="entry name" value="Hypothetical PUA domain-like, domain 1"/>
    <property type="match status" value="1"/>
</dbReference>
<feature type="domain" description="Ribosomal RNA small subunit methyltransferase E methyltransferase" evidence="13">
    <location>
        <begin position="83"/>
        <end position="242"/>
    </location>
</feature>
<dbReference type="InterPro" id="IPR006700">
    <property type="entry name" value="RsmE"/>
</dbReference>
<evidence type="ECO:0000256" key="9">
    <source>
        <dbReference type="ARBA" id="ARBA00022691"/>
    </source>
</evidence>
<comment type="catalytic activity">
    <reaction evidence="11 12">
        <text>uridine(1498) in 16S rRNA + S-adenosyl-L-methionine = N(3)-methyluridine(1498) in 16S rRNA + S-adenosyl-L-homocysteine + H(+)</text>
        <dbReference type="Rhea" id="RHEA:42920"/>
        <dbReference type="Rhea" id="RHEA-COMP:10283"/>
        <dbReference type="Rhea" id="RHEA-COMP:10284"/>
        <dbReference type="ChEBI" id="CHEBI:15378"/>
        <dbReference type="ChEBI" id="CHEBI:57856"/>
        <dbReference type="ChEBI" id="CHEBI:59789"/>
        <dbReference type="ChEBI" id="CHEBI:65315"/>
        <dbReference type="ChEBI" id="CHEBI:74502"/>
        <dbReference type="EC" id="2.1.1.193"/>
    </reaction>
</comment>
<keyword evidence="9 12" id="KW-0949">S-adenosyl-L-methionine</keyword>
<feature type="domain" description="Ribosomal RNA small subunit methyltransferase E PUA-like" evidence="14">
    <location>
        <begin position="25"/>
        <end position="70"/>
    </location>
</feature>
<evidence type="ECO:0000256" key="11">
    <source>
        <dbReference type="ARBA" id="ARBA00047944"/>
    </source>
</evidence>
<organism evidence="15 16">
    <name type="scientific">Devosia elaeis</name>
    <dbReference type="NCBI Taxonomy" id="1770058"/>
    <lineage>
        <taxon>Bacteria</taxon>
        <taxon>Pseudomonadati</taxon>
        <taxon>Pseudomonadota</taxon>
        <taxon>Alphaproteobacteria</taxon>
        <taxon>Hyphomicrobiales</taxon>
        <taxon>Devosiaceae</taxon>
        <taxon>Devosia</taxon>
    </lineage>
</organism>